<dbReference type="InterPro" id="IPR000330">
    <property type="entry name" value="SNF2_N"/>
</dbReference>
<organism evidence="2 3">
    <name type="scientific">Mediterraneibacter gnavus</name>
    <name type="common">Ruminococcus gnavus</name>
    <dbReference type="NCBI Taxonomy" id="33038"/>
    <lineage>
        <taxon>Bacteria</taxon>
        <taxon>Bacillati</taxon>
        <taxon>Bacillota</taxon>
        <taxon>Clostridia</taxon>
        <taxon>Lachnospirales</taxon>
        <taxon>Lachnospiraceae</taxon>
        <taxon>Mediterraneibacter</taxon>
    </lineage>
</organism>
<gene>
    <name evidence="2" type="ORF">DXC31_12545</name>
</gene>
<accession>A0A3E4V149</accession>
<dbReference type="InterPro" id="IPR014001">
    <property type="entry name" value="Helicase_ATP-bd"/>
</dbReference>
<reference evidence="2 3" key="1">
    <citation type="submission" date="2018-08" db="EMBL/GenBank/DDBJ databases">
        <title>A genome reference for cultivated species of the human gut microbiota.</title>
        <authorList>
            <person name="Zou Y."/>
            <person name="Xue W."/>
            <person name="Luo G."/>
        </authorList>
    </citation>
    <scope>NUCLEOTIDE SEQUENCE [LARGE SCALE GENOMIC DNA]</scope>
    <source>
        <strain evidence="2 3">TF01-20-2</strain>
    </source>
</reference>
<dbReference type="PANTHER" id="PTHR10799">
    <property type="entry name" value="SNF2/RAD54 HELICASE FAMILY"/>
    <property type="match status" value="1"/>
</dbReference>
<name>A0A3E4V149_MEDGN</name>
<dbReference type="Proteomes" id="UP000260808">
    <property type="component" value="Unassembled WGS sequence"/>
</dbReference>
<keyword evidence="2" id="KW-0378">Hydrolase</keyword>
<evidence type="ECO:0000259" key="1">
    <source>
        <dbReference type="PROSITE" id="PS51192"/>
    </source>
</evidence>
<dbReference type="AlphaFoldDB" id="A0A3E4V149"/>
<dbReference type="GO" id="GO:0005524">
    <property type="term" value="F:ATP binding"/>
    <property type="evidence" value="ECO:0007669"/>
    <property type="project" value="InterPro"/>
</dbReference>
<sequence>MGCGKTRTAIAIAGAAYQKGAIQRVLVIAPTSVVSVWPKEIAEVADFKVTCKALLGTKQQRIRMIEDLQAFPFKALKVAVINYESTWRDGLFEKLQEYDADLIICDESQRIKTHDAEQSKAIHKLGDQARYKLILSGTPVQNDAIDIWSQYRFLDASIFGRNFYQFRNRYAIMGGFNRKQIVGYKDLDGLIRKEHSIAFRITKEEAIDLPEQTFIKRKVQLGKKEKDLYNQIKRSSYAELSNGDKITATTVLTRL</sequence>
<dbReference type="EMBL" id="QSSX01000034">
    <property type="protein sequence ID" value="RGM21081.1"/>
    <property type="molecule type" value="Genomic_DNA"/>
</dbReference>
<dbReference type="GO" id="GO:0004386">
    <property type="term" value="F:helicase activity"/>
    <property type="evidence" value="ECO:0007669"/>
    <property type="project" value="UniProtKB-KW"/>
</dbReference>
<protein>
    <submittedName>
        <fullName evidence="2">ATP-dependent helicase</fullName>
    </submittedName>
</protein>
<dbReference type="PROSITE" id="PS51192">
    <property type="entry name" value="HELICASE_ATP_BIND_1"/>
    <property type="match status" value="1"/>
</dbReference>
<dbReference type="Pfam" id="PF00176">
    <property type="entry name" value="SNF2-rel_dom"/>
    <property type="match status" value="1"/>
</dbReference>
<evidence type="ECO:0000313" key="2">
    <source>
        <dbReference type="EMBL" id="RGM21081.1"/>
    </source>
</evidence>
<feature type="domain" description="Helicase ATP-binding" evidence="1">
    <location>
        <begin position="1"/>
        <end position="157"/>
    </location>
</feature>
<evidence type="ECO:0000313" key="3">
    <source>
        <dbReference type="Proteomes" id="UP000260808"/>
    </source>
</evidence>
<comment type="caution">
    <text evidence="2">The sequence shown here is derived from an EMBL/GenBank/DDBJ whole genome shotgun (WGS) entry which is preliminary data.</text>
</comment>
<proteinExistence type="predicted"/>
<keyword evidence="2" id="KW-0547">Nucleotide-binding</keyword>
<feature type="non-terminal residue" evidence="2">
    <location>
        <position position="255"/>
    </location>
</feature>
<dbReference type="SUPFAM" id="SSF52540">
    <property type="entry name" value="P-loop containing nucleoside triphosphate hydrolases"/>
    <property type="match status" value="1"/>
</dbReference>
<dbReference type="SMART" id="SM00487">
    <property type="entry name" value="DEXDc"/>
    <property type="match status" value="1"/>
</dbReference>
<dbReference type="Gene3D" id="3.40.50.10810">
    <property type="entry name" value="Tandem AAA-ATPase domain"/>
    <property type="match status" value="1"/>
</dbReference>
<dbReference type="InterPro" id="IPR027417">
    <property type="entry name" value="P-loop_NTPase"/>
</dbReference>
<dbReference type="InterPro" id="IPR038718">
    <property type="entry name" value="SNF2-like_sf"/>
</dbReference>
<keyword evidence="2" id="KW-0347">Helicase</keyword>
<keyword evidence="2" id="KW-0067">ATP-binding</keyword>